<keyword evidence="1" id="KW-0472">Membrane</keyword>
<sequence>MRRRRTSFRITRWILFISFIILFGRFIYATIGAWQHQQHKSAEPAGQMLNSDNRPEL</sequence>
<gene>
    <name evidence="2" type="ORF">FCN80_08780</name>
</gene>
<keyword evidence="1" id="KW-1133">Transmembrane helix</keyword>
<dbReference type="RefSeq" id="WP_136989785.1">
    <property type="nucleotide sequence ID" value="NZ_SZPQ01000010.1"/>
</dbReference>
<organism evidence="2 3">
    <name type="scientific">Martelella alba</name>
    <dbReference type="NCBI Taxonomy" id="2590451"/>
    <lineage>
        <taxon>Bacteria</taxon>
        <taxon>Pseudomonadati</taxon>
        <taxon>Pseudomonadota</taxon>
        <taxon>Alphaproteobacteria</taxon>
        <taxon>Hyphomicrobiales</taxon>
        <taxon>Aurantimonadaceae</taxon>
        <taxon>Martelella</taxon>
    </lineage>
</organism>
<dbReference type="Proteomes" id="UP000305202">
    <property type="component" value="Unassembled WGS sequence"/>
</dbReference>
<accession>A0ABY2SN50</accession>
<evidence type="ECO:0000313" key="3">
    <source>
        <dbReference type="Proteomes" id="UP000305202"/>
    </source>
</evidence>
<keyword evidence="3" id="KW-1185">Reference proteome</keyword>
<evidence type="ECO:0000256" key="1">
    <source>
        <dbReference type="SAM" id="Phobius"/>
    </source>
</evidence>
<reference evidence="2 3" key="1">
    <citation type="submission" date="2019-04" db="EMBL/GenBank/DDBJ databases">
        <authorList>
            <person name="Li M."/>
            <person name="Gao C."/>
        </authorList>
    </citation>
    <scope>NUCLEOTIDE SEQUENCE [LARGE SCALE GENOMIC DNA]</scope>
    <source>
        <strain evidence="2 3">BGMRC 2031</strain>
    </source>
</reference>
<dbReference type="InterPro" id="IPR022576">
    <property type="entry name" value="YfgG"/>
</dbReference>
<protein>
    <submittedName>
        <fullName evidence="2">DUF2633 family protein</fullName>
    </submittedName>
</protein>
<dbReference type="EMBL" id="SZPQ01000010">
    <property type="protein sequence ID" value="TKI06680.1"/>
    <property type="molecule type" value="Genomic_DNA"/>
</dbReference>
<evidence type="ECO:0000313" key="2">
    <source>
        <dbReference type="EMBL" id="TKI06680.1"/>
    </source>
</evidence>
<keyword evidence="1" id="KW-0812">Transmembrane</keyword>
<comment type="caution">
    <text evidence="2">The sequence shown here is derived from an EMBL/GenBank/DDBJ whole genome shotgun (WGS) entry which is preliminary data.</text>
</comment>
<name>A0ABY2SN50_9HYPH</name>
<proteinExistence type="predicted"/>
<dbReference type="Pfam" id="PF11119">
    <property type="entry name" value="DUF2633"/>
    <property type="match status" value="1"/>
</dbReference>
<feature type="transmembrane region" description="Helical" evidence="1">
    <location>
        <begin position="12"/>
        <end position="34"/>
    </location>
</feature>